<dbReference type="Proteomes" id="UP000777560">
    <property type="component" value="Unassembled WGS sequence"/>
</dbReference>
<name>A0ABY2YYS1_9LACO</name>
<organism evidence="1 2">
    <name type="scientific">Apilactobacillus micheneri</name>
    <dbReference type="NCBI Taxonomy" id="1899430"/>
    <lineage>
        <taxon>Bacteria</taxon>
        <taxon>Bacillati</taxon>
        <taxon>Bacillota</taxon>
        <taxon>Bacilli</taxon>
        <taxon>Lactobacillales</taxon>
        <taxon>Lactobacillaceae</taxon>
        <taxon>Apilactobacillus</taxon>
    </lineage>
</organism>
<proteinExistence type="predicted"/>
<evidence type="ECO:0000313" key="2">
    <source>
        <dbReference type="Proteomes" id="UP000777560"/>
    </source>
</evidence>
<evidence type="ECO:0000313" key="1">
    <source>
        <dbReference type="EMBL" id="TPR26468.1"/>
    </source>
</evidence>
<keyword evidence="2" id="KW-1185">Reference proteome</keyword>
<gene>
    <name evidence="1" type="ORF">DY114_01880</name>
</gene>
<protein>
    <submittedName>
        <fullName evidence="1">Uncharacterized protein</fullName>
    </submittedName>
</protein>
<dbReference type="EMBL" id="QUAV01000001">
    <property type="protein sequence ID" value="TPR26468.1"/>
    <property type="molecule type" value="Genomic_DNA"/>
</dbReference>
<sequence>MKDKQQINNKIDMITDMLDCLKNDKPIEYRNIVNGREKKVSINDPKKKIKKIDFFFLFLKSEILDD</sequence>
<reference evidence="1 2" key="1">
    <citation type="submission" date="2018-08" db="EMBL/GenBank/DDBJ databases">
        <title>Comparative genomics of wild bee and flower associated Lactobacillus reveals potential adaptation to the bee host.</title>
        <authorList>
            <person name="Vuong H.Q."/>
            <person name="Mcfrederick Q.S."/>
        </authorList>
    </citation>
    <scope>NUCLEOTIDE SEQUENCE [LARGE SCALE GENOMIC DNA]</scope>
    <source>
        <strain evidence="1 2">HV_13</strain>
    </source>
</reference>
<accession>A0ABY2YYS1</accession>
<dbReference type="RefSeq" id="WP_140925812.1">
    <property type="nucleotide sequence ID" value="NZ_QUAU01000001.1"/>
</dbReference>
<comment type="caution">
    <text evidence="1">The sequence shown here is derived from an EMBL/GenBank/DDBJ whole genome shotgun (WGS) entry which is preliminary data.</text>
</comment>